<proteinExistence type="inferred from homology"/>
<evidence type="ECO:0000313" key="10">
    <source>
        <dbReference type="Proteomes" id="UP000036987"/>
    </source>
</evidence>
<keyword evidence="6 7" id="KW-0472">Membrane</keyword>
<evidence type="ECO:0000256" key="2">
    <source>
        <dbReference type="ARBA" id="ARBA00007937"/>
    </source>
</evidence>
<dbReference type="GO" id="GO:0016791">
    <property type="term" value="F:phosphatase activity"/>
    <property type="evidence" value="ECO:0000318"/>
    <property type="project" value="GO_Central"/>
</dbReference>
<evidence type="ECO:0000256" key="4">
    <source>
        <dbReference type="ARBA" id="ARBA00022692"/>
    </source>
</evidence>
<evidence type="ECO:0000313" key="9">
    <source>
        <dbReference type="EMBL" id="KMZ56600.1"/>
    </source>
</evidence>
<feature type="transmembrane region" description="Helical" evidence="7">
    <location>
        <begin position="230"/>
        <end position="248"/>
    </location>
</feature>
<dbReference type="GO" id="GO:0016020">
    <property type="term" value="C:membrane"/>
    <property type="evidence" value="ECO:0000318"/>
    <property type="project" value="GO_Central"/>
</dbReference>
<sequence length="484" mass="54380">MGANSEESILVFNFENSLLKSSSTFPFFMLVALEGGSFLRALLLLLLYPVIWLLGQEDGEDIGIKVMAFVSFCGLRKDCFRVGRVILPKHFLESMGMEGAEIVVRKGSWKRRIGVSQMPHVMVEPLLKEYLDVDVAVGREMNVFAGFYTGIMEESKRESIVMNELNSISSDCVVGFTGINSGSRCKADHHLFSLCKINKMMTVEESEKKSWCGFSKESCPNPFIFHDGRIAFLPTPMATLTMFIWFPFGLALALLRGLVFVALPYNLSVPILIMLGLNLTVINNTKTSTDSLTASGKKNHLFVINHRTLMDPIYVSVALRKQVRAVTYSMSRVSEILSPIKTVRMTRNDREEDRRRMQMQLKSGPLVVCPEGTTCREPFLLRFSPLFTEVTDEVVPVAVNLHFSMFYGTTAGGFKVFDPLFFLMNPSSTYELEFLEKIKTSMGDDNYMIANKVQKALADALGFSCTKLKRKDKYMVLAGNEGKV</sequence>
<feature type="transmembrane region" description="Helical" evidence="7">
    <location>
        <begin position="254"/>
        <end position="277"/>
    </location>
</feature>
<protein>
    <submittedName>
        <fullName evidence="9">Glycerol-3-Phosphate Acyltransferase</fullName>
    </submittedName>
</protein>
<dbReference type="AlphaFoldDB" id="A0A0K9NKX8"/>
<organism evidence="9 10">
    <name type="scientific">Zostera marina</name>
    <name type="common">Eelgrass</name>
    <dbReference type="NCBI Taxonomy" id="29655"/>
    <lineage>
        <taxon>Eukaryota</taxon>
        <taxon>Viridiplantae</taxon>
        <taxon>Streptophyta</taxon>
        <taxon>Embryophyta</taxon>
        <taxon>Tracheophyta</taxon>
        <taxon>Spermatophyta</taxon>
        <taxon>Magnoliopsida</taxon>
        <taxon>Liliopsida</taxon>
        <taxon>Zosteraceae</taxon>
        <taxon>Zostera</taxon>
    </lineage>
</organism>
<accession>A0A0K9NKX8</accession>
<dbReference type="Proteomes" id="UP000036987">
    <property type="component" value="Unassembled WGS sequence"/>
</dbReference>
<dbReference type="PANTHER" id="PTHR15486">
    <property type="entry name" value="ANCIENT UBIQUITOUS PROTEIN"/>
    <property type="match status" value="1"/>
</dbReference>
<name>A0A0K9NKX8_ZOSMR</name>
<comment type="similarity">
    <text evidence="2">Belongs to the GPAT/DAPAT family.</text>
</comment>
<keyword evidence="9" id="KW-0012">Acyltransferase</keyword>
<dbReference type="OrthoDB" id="1854593at2759"/>
<evidence type="ECO:0000256" key="6">
    <source>
        <dbReference type="ARBA" id="ARBA00023136"/>
    </source>
</evidence>
<keyword evidence="3 9" id="KW-0808">Transferase</keyword>
<keyword evidence="4 7" id="KW-0812">Transmembrane</keyword>
<evidence type="ECO:0000256" key="7">
    <source>
        <dbReference type="SAM" id="Phobius"/>
    </source>
</evidence>
<feature type="transmembrane region" description="Helical" evidence="7">
    <location>
        <begin position="27"/>
        <end position="55"/>
    </location>
</feature>
<dbReference type="SUPFAM" id="SSF69593">
    <property type="entry name" value="Glycerol-3-phosphate (1)-acyltransferase"/>
    <property type="match status" value="1"/>
</dbReference>
<dbReference type="GO" id="GO:0010143">
    <property type="term" value="P:cutin biosynthetic process"/>
    <property type="evidence" value="ECO:0000318"/>
    <property type="project" value="GO_Central"/>
</dbReference>
<evidence type="ECO:0000259" key="8">
    <source>
        <dbReference type="SMART" id="SM00563"/>
    </source>
</evidence>
<keyword evidence="10" id="KW-1185">Reference proteome</keyword>
<comment type="caution">
    <text evidence="9">The sequence shown here is derived from an EMBL/GenBank/DDBJ whole genome shotgun (WGS) entry which is preliminary data.</text>
</comment>
<dbReference type="InterPro" id="IPR056462">
    <property type="entry name" value="HAD_RAM2/GPAT1-8"/>
</dbReference>
<feature type="domain" description="Phospholipid/glycerol acyltransferase" evidence="8">
    <location>
        <begin position="300"/>
        <end position="402"/>
    </location>
</feature>
<dbReference type="Pfam" id="PF23270">
    <property type="entry name" value="HAD_RAM2_N"/>
    <property type="match status" value="1"/>
</dbReference>
<dbReference type="GO" id="GO:0090447">
    <property type="term" value="F:glycerol-3-phosphate 2-O-acyltransferase activity"/>
    <property type="evidence" value="ECO:0000318"/>
    <property type="project" value="GO_Central"/>
</dbReference>
<reference evidence="10" key="1">
    <citation type="journal article" date="2016" name="Nature">
        <title>The genome of the seagrass Zostera marina reveals angiosperm adaptation to the sea.</title>
        <authorList>
            <person name="Olsen J.L."/>
            <person name="Rouze P."/>
            <person name="Verhelst B."/>
            <person name="Lin Y.-C."/>
            <person name="Bayer T."/>
            <person name="Collen J."/>
            <person name="Dattolo E."/>
            <person name="De Paoli E."/>
            <person name="Dittami S."/>
            <person name="Maumus F."/>
            <person name="Michel G."/>
            <person name="Kersting A."/>
            <person name="Lauritano C."/>
            <person name="Lohaus R."/>
            <person name="Toepel M."/>
            <person name="Tonon T."/>
            <person name="Vanneste K."/>
            <person name="Amirebrahimi M."/>
            <person name="Brakel J."/>
            <person name="Bostroem C."/>
            <person name="Chovatia M."/>
            <person name="Grimwood J."/>
            <person name="Jenkins J.W."/>
            <person name="Jueterbock A."/>
            <person name="Mraz A."/>
            <person name="Stam W.T."/>
            <person name="Tice H."/>
            <person name="Bornberg-Bauer E."/>
            <person name="Green P.J."/>
            <person name="Pearson G.A."/>
            <person name="Procaccini G."/>
            <person name="Duarte C.M."/>
            <person name="Schmutz J."/>
            <person name="Reusch T.B.H."/>
            <person name="Van de Peer Y."/>
        </authorList>
    </citation>
    <scope>NUCLEOTIDE SEQUENCE [LARGE SCALE GENOMIC DNA]</scope>
    <source>
        <strain evidence="10">cv. Finnish</strain>
    </source>
</reference>
<dbReference type="EMBL" id="LFYR01002156">
    <property type="protein sequence ID" value="KMZ56600.1"/>
    <property type="molecule type" value="Genomic_DNA"/>
</dbReference>
<evidence type="ECO:0000256" key="5">
    <source>
        <dbReference type="ARBA" id="ARBA00022989"/>
    </source>
</evidence>
<comment type="subcellular location">
    <subcellularLocation>
        <location evidence="1">Membrane</location>
        <topology evidence="1">Multi-pass membrane protein</topology>
    </subcellularLocation>
</comment>
<dbReference type="Pfam" id="PF01553">
    <property type="entry name" value="Acyltransferase"/>
    <property type="match status" value="1"/>
</dbReference>
<evidence type="ECO:0000256" key="3">
    <source>
        <dbReference type="ARBA" id="ARBA00022679"/>
    </source>
</evidence>
<evidence type="ECO:0000256" key="1">
    <source>
        <dbReference type="ARBA" id="ARBA00004141"/>
    </source>
</evidence>
<dbReference type="InterPro" id="IPR002123">
    <property type="entry name" value="Plipid/glycerol_acylTrfase"/>
</dbReference>
<keyword evidence="5 7" id="KW-1133">Transmembrane helix</keyword>
<gene>
    <name evidence="9" type="ORF">ZOSMA_93G00640</name>
</gene>
<dbReference type="PANTHER" id="PTHR15486:SF62">
    <property type="entry name" value="GLYCEROL-3-PHOSPHATE ACYLTRANSFERASE 2-RELATED"/>
    <property type="match status" value="1"/>
</dbReference>
<dbReference type="STRING" id="29655.A0A0K9NKX8"/>
<dbReference type="OMA" id="PLFSEVC"/>
<dbReference type="SMART" id="SM00563">
    <property type="entry name" value="PlsC"/>
    <property type="match status" value="1"/>
</dbReference>